<dbReference type="PANTHER" id="PTHR20905">
    <property type="entry name" value="N-ACETYLTRANSFERASE-RELATED"/>
    <property type="match status" value="1"/>
</dbReference>
<name>A0A0U1L327_9FIRM</name>
<evidence type="ECO:0000313" key="1">
    <source>
        <dbReference type="EMBL" id="CQR73543.1"/>
    </source>
</evidence>
<evidence type="ECO:0000313" key="2">
    <source>
        <dbReference type="Proteomes" id="UP000049855"/>
    </source>
</evidence>
<evidence type="ECO:0008006" key="3">
    <source>
        <dbReference type="Google" id="ProtNLM"/>
    </source>
</evidence>
<sequence length="219" mass="24436">MSESTLDTNELVEYKLLNFADTEQTAACFSKIFIFEEPMTKSLGLSHQQFHSLAEDYCQLAAEDGLSYIAIEKATGNVIGFAICVDLNFDPARAKAVDPVIMQQAMPSSVLLQELDKHFIEKMDFLAGDCLHMFYTGIDSQFKALGIATCLAEKVLANAITKGYKFALAECTSLKSKKVLEKLGFREENRIVYADLHYNGPNPFENLEGYCALMVKELK</sequence>
<dbReference type="EMBL" id="CTRP01000014">
    <property type="protein sequence ID" value="CQR73543.1"/>
    <property type="molecule type" value="Genomic_DNA"/>
</dbReference>
<gene>
    <name evidence="1" type="ORF">SpAn4DRAFT_0005</name>
</gene>
<dbReference type="Proteomes" id="UP000049855">
    <property type="component" value="Unassembled WGS sequence"/>
</dbReference>
<dbReference type="InterPro" id="IPR016181">
    <property type="entry name" value="Acyl_CoA_acyltransferase"/>
</dbReference>
<dbReference type="Gene3D" id="3.40.630.30">
    <property type="match status" value="1"/>
</dbReference>
<dbReference type="GO" id="GO:0008080">
    <property type="term" value="F:N-acetyltransferase activity"/>
    <property type="evidence" value="ECO:0007669"/>
    <property type="project" value="TreeGrafter"/>
</dbReference>
<dbReference type="RefSeq" id="WP_021170821.1">
    <property type="nucleotide sequence ID" value="NZ_CTRP01000014.1"/>
</dbReference>
<dbReference type="AlphaFoldDB" id="A0A0U1L327"/>
<accession>A0A0U1L327</accession>
<dbReference type="SUPFAM" id="SSF55729">
    <property type="entry name" value="Acyl-CoA N-acyltransferases (Nat)"/>
    <property type="match status" value="1"/>
</dbReference>
<keyword evidence="2" id="KW-1185">Reference proteome</keyword>
<reference evidence="2" key="1">
    <citation type="submission" date="2015-03" db="EMBL/GenBank/DDBJ databases">
        <authorList>
            <person name="Nijsse Bart"/>
        </authorList>
    </citation>
    <scope>NUCLEOTIDE SEQUENCE [LARGE SCALE GENOMIC DNA]</scope>
</reference>
<protein>
    <recommendedName>
        <fullName evidence="3">N-acetyltransferase domain-containing protein</fullName>
    </recommendedName>
</protein>
<dbReference type="PANTHER" id="PTHR20905:SF1">
    <property type="entry name" value="AT07410P-RELATED"/>
    <property type="match status" value="1"/>
</dbReference>
<proteinExistence type="predicted"/>
<organism evidence="1 2">
    <name type="scientific">Sporomusa ovata</name>
    <dbReference type="NCBI Taxonomy" id="2378"/>
    <lineage>
        <taxon>Bacteria</taxon>
        <taxon>Bacillati</taxon>
        <taxon>Bacillota</taxon>
        <taxon>Negativicutes</taxon>
        <taxon>Selenomonadales</taxon>
        <taxon>Sporomusaceae</taxon>
        <taxon>Sporomusa</taxon>
    </lineage>
</organism>